<reference evidence="3 4" key="1">
    <citation type="submission" date="2023-08" db="EMBL/GenBank/DDBJ databases">
        <authorList>
            <person name="Palmer J.M."/>
        </authorList>
    </citation>
    <scope>NUCLEOTIDE SEQUENCE [LARGE SCALE GENOMIC DNA]</scope>
    <source>
        <strain evidence="3 4">TWF481</strain>
    </source>
</reference>
<feature type="region of interest" description="Disordered" evidence="1">
    <location>
        <begin position="291"/>
        <end position="319"/>
    </location>
</feature>
<dbReference type="InterPro" id="IPR035994">
    <property type="entry name" value="Nucleoside_phosphorylase_sf"/>
</dbReference>
<evidence type="ECO:0000259" key="2">
    <source>
        <dbReference type="Pfam" id="PF12770"/>
    </source>
</evidence>
<dbReference type="EMBL" id="JAVHJL010000012">
    <property type="protein sequence ID" value="KAK6495590.1"/>
    <property type="molecule type" value="Genomic_DNA"/>
</dbReference>
<evidence type="ECO:0000313" key="3">
    <source>
        <dbReference type="EMBL" id="KAK6495590.1"/>
    </source>
</evidence>
<dbReference type="InterPro" id="IPR012344">
    <property type="entry name" value="Matrix_HIV/RSV_N"/>
</dbReference>
<comment type="caution">
    <text evidence="3">The sequence shown here is derived from an EMBL/GenBank/DDBJ whole genome shotgun (WGS) entry which is preliminary data.</text>
</comment>
<dbReference type="InterPro" id="IPR024983">
    <property type="entry name" value="CHAT_dom"/>
</dbReference>
<sequence>MEMAVERENIYERAQHCKELFAKYAPKRPPSDTDRIFQDYEQRFLAWSAYMGVFADKSICLDRRLRDRPDVSDIVIMLLDVLIKSLGQIVDQDEAPPDDPSLMDGGRDENQFDGETNHDSLRDNKEAFNIIETSLSQLSRLGVTIRASLTTSLEARIRRFAEKSSPGAFESRARRAINFLYPDSKGDLRVQLTRSMVETYERILYKKSHQRKLNTPRDTKQQAHELKIVKESPNLGFTGSQNMTSSEFESPSVPRHKLLVNFNQSQHDAEQESTPSTLPSVRQRLLQKTFDASSKDGSQAASSVQLGKVTYPRPPKGEPTSYRTCDWCLQRYHGSFLENEVWWRNHMDKDFTPYVCISEKCMSRNKLPSYSTFKEWHLHMKTEHSLKWQQEIHRPISWVCNINHETKYFDTINALYEHAIGCHRDKFSEAELKAIVPNSHIEFPRSHRVCPLCCRDLIPEKRRKKPEVETRKRRKRTDWHEMQATKASFALQTNDNLDRENLDSDEQTTEAPEIGMARHIAAHLQGIMFLTIRLMECDDSGEDAIDTRTSHIASTRDFSILSSRESLPSPMSEDASPFESADYTIGWICALPLEFAAAVAMLDERHPSLPQDDLDDNAYEFGRVGSYNVIIACLPCGVYGVTSAAHVASQMRRSFPSIIVGLMVGIAGGAPTPPQRDIRLGDVVVSEPAGGFGGVLPYDVGKTVQEGRFVQTGVSNELPKVFLLAIAKLKSEYLLQQCRGIDDIIARSLSNETVPQEFARPPNDSDRLFQARYDHSSENASCDRCESRMVVKRPPRPHDQPYIHYGLIASGNQVMKHGITRDCIAREKGVLCFEMEAAGLTNVLPSLVVRGICDYSDSHENEVWQPYAALSAAAFAKELLFRLPLRDNDKGIAGMEPFNINAEMTSLLDNLSGEEDLYNFAAVQQEQQEQGPVNDEQIELYIYTCFLVFRKTGSRKHLEQAIQQTEGWIAELALGHADRARRLQIFDFLSAWMSQPSFISERENELPLLGTSQKIKQELIPEVSTQMINRNEQRAIKLAENYEQTGILETLNEAISIMLRNVDLAGEYITPRILKNLAVMLGTRFNRTGSMDDLDRAVEVANMAVDATSQDHPDRAGRLNNLGYYLERQFERTESMDDLNRALSSYKEGWNCDTAPPSVRIRLAWNAARILASQNDWDVSSSLLDDAIRLLPLVSPRSLNHTDKQSMLPEFAGLASMAAAISLNAGRDVYRALQSLELGRGVIASLLMDMRGDISSLRHQHPDLAEEFVSLRNALDSPVDRLISPLLTDNMPSWKSQAQSRYELDRRFTELIATIRAKHGFDRFLLPPMETEIKDAACSGPVVVINPSSYRCDAFLVERDQIRVLELPHLSPKEVRSKTQSLGPRQKASFPIKETLEWLWDTVCHPILDALGFDRPISPDDNWPRIWWVPTGLLSQFPLHAAGYHKHGSTETVLDRTMSSYASSIKALIHGRRQHVRTSAGPDPDADHALLVAMKHTPDLVANQFLPFVEDEVEMLKELCPLLRLKSIRPTLLKDDVLKHMQGCKVFHFAGHGSSHPTEPSQSYLLLNDWKTDPLTVGDVRDCRFQEKPPFLGYLSACLTGANEAEKLADEGIHLVSSFQLAGFRHVIGALWEVSDRHCVNVARVFYETMRDDGMTDEAVCRGLHRALRALRGEEMEESEARNGTLVAGDPTDFLWAPYIHFGV</sequence>
<feature type="region of interest" description="Disordered" evidence="1">
    <location>
        <begin position="90"/>
        <end position="119"/>
    </location>
</feature>
<feature type="domain" description="CHAT" evidence="2">
    <location>
        <begin position="1394"/>
        <end position="1703"/>
    </location>
</feature>
<accession>A0AAV9VQS1</accession>
<feature type="compositionally biased region" description="Polar residues" evidence="1">
    <location>
        <begin position="291"/>
        <end position="305"/>
    </location>
</feature>
<feature type="compositionally biased region" description="Basic and acidic residues" evidence="1">
    <location>
        <begin position="105"/>
        <end position="119"/>
    </location>
</feature>
<evidence type="ECO:0000313" key="4">
    <source>
        <dbReference type="Proteomes" id="UP001370758"/>
    </source>
</evidence>
<dbReference type="InterPro" id="IPR053137">
    <property type="entry name" value="NLR-like"/>
</dbReference>
<evidence type="ECO:0000256" key="1">
    <source>
        <dbReference type="SAM" id="MobiDB-lite"/>
    </source>
</evidence>
<protein>
    <recommendedName>
        <fullName evidence="2">CHAT domain-containing protein</fullName>
    </recommendedName>
</protein>
<dbReference type="SUPFAM" id="SSF48452">
    <property type="entry name" value="TPR-like"/>
    <property type="match status" value="1"/>
</dbReference>
<proteinExistence type="predicted"/>
<dbReference type="InterPro" id="IPR011990">
    <property type="entry name" value="TPR-like_helical_dom_sf"/>
</dbReference>
<dbReference type="Proteomes" id="UP001370758">
    <property type="component" value="Unassembled WGS sequence"/>
</dbReference>
<feature type="region of interest" description="Disordered" evidence="1">
    <location>
        <begin position="490"/>
        <end position="510"/>
    </location>
</feature>
<dbReference type="PANTHER" id="PTHR46082">
    <property type="entry name" value="ATP/GTP-BINDING PROTEIN-RELATED"/>
    <property type="match status" value="1"/>
</dbReference>
<keyword evidence="4" id="KW-1185">Reference proteome</keyword>
<dbReference type="Pfam" id="PF12770">
    <property type="entry name" value="CHAT"/>
    <property type="match status" value="1"/>
</dbReference>
<dbReference type="GO" id="GO:0009116">
    <property type="term" value="P:nucleoside metabolic process"/>
    <property type="evidence" value="ECO:0007669"/>
    <property type="project" value="InterPro"/>
</dbReference>
<dbReference type="SUPFAM" id="SSF53167">
    <property type="entry name" value="Purine and uridine phosphorylases"/>
    <property type="match status" value="1"/>
</dbReference>
<dbReference type="Gene3D" id="3.40.50.1580">
    <property type="entry name" value="Nucleoside phosphorylase domain"/>
    <property type="match status" value="1"/>
</dbReference>
<dbReference type="PANTHER" id="PTHR46082:SF11">
    <property type="entry name" value="AAA+ ATPASE DOMAIN-CONTAINING PROTEIN-RELATED"/>
    <property type="match status" value="1"/>
</dbReference>
<organism evidence="3 4">
    <name type="scientific">Arthrobotrys musiformis</name>
    <dbReference type="NCBI Taxonomy" id="47236"/>
    <lineage>
        <taxon>Eukaryota</taxon>
        <taxon>Fungi</taxon>
        <taxon>Dikarya</taxon>
        <taxon>Ascomycota</taxon>
        <taxon>Pezizomycotina</taxon>
        <taxon>Orbiliomycetes</taxon>
        <taxon>Orbiliales</taxon>
        <taxon>Orbiliaceae</taxon>
        <taxon>Arthrobotrys</taxon>
    </lineage>
</organism>
<dbReference type="Gene3D" id="1.10.150.90">
    <property type="entry name" value="Immunodeficiency lentiviruses, gag gene matrix protein p17"/>
    <property type="match status" value="1"/>
</dbReference>
<gene>
    <name evidence="3" type="ORF">TWF481_002638</name>
</gene>
<name>A0AAV9VQS1_9PEZI</name>
<dbReference type="GO" id="GO:0003824">
    <property type="term" value="F:catalytic activity"/>
    <property type="evidence" value="ECO:0007669"/>
    <property type="project" value="InterPro"/>
</dbReference>